<organism evidence="1 2">
    <name type="scientific">Melia azedarach</name>
    <name type="common">Chinaberry tree</name>
    <dbReference type="NCBI Taxonomy" id="155640"/>
    <lineage>
        <taxon>Eukaryota</taxon>
        <taxon>Viridiplantae</taxon>
        <taxon>Streptophyta</taxon>
        <taxon>Embryophyta</taxon>
        <taxon>Tracheophyta</taxon>
        <taxon>Spermatophyta</taxon>
        <taxon>Magnoliopsida</taxon>
        <taxon>eudicotyledons</taxon>
        <taxon>Gunneridae</taxon>
        <taxon>Pentapetalae</taxon>
        <taxon>rosids</taxon>
        <taxon>malvids</taxon>
        <taxon>Sapindales</taxon>
        <taxon>Meliaceae</taxon>
        <taxon>Melia</taxon>
    </lineage>
</organism>
<reference evidence="1 2" key="1">
    <citation type="journal article" date="2023" name="Science">
        <title>Complex scaffold remodeling in plant triterpene biosynthesis.</title>
        <authorList>
            <person name="De La Pena R."/>
            <person name="Hodgson H."/>
            <person name="Liu J.C."/>
            <person name="Stephenson M.J."/>
            <person name="Martin A.C."/>
            <person name="Owen C."/>
            <person name="Harkess A."/>
            <person name="Leebens-Mack J."/>
            <person name="Jimenez L.E."/>
            <person name="Osbourn A."/>
            <person name="Sattely E.S."/>
        </authorList>
    </citation>
    <scope>NUCLEOTIDE SEQUENCE [LARGE SCALE GENOMIC DNA]</scope>
    <source>
        <strain evidence="2">cv. JPN11</strain>
        <tissue evidence="1">Leaf</tissue>
    </source>
</reference>
<gene>
    <name evidence="1" type="ORF">OWV82_010701</name>
</gene>
<evidence type="ECO:0000313" key="2">
    <source>
        <dbReference type="Proteomes" id="UP001164539"/>
    </source>
</evidence>
<accession>A0ACC1Y6I6</accession>
<keyword evidence="2" id="KW-1185">Reference proteome</keyword>
<protein>
    <submittedName>
        <fullName evidence="1">Disease resistance protein</fullName>
    </submittedName>
</protein>
<dbReference type="EMBL" id="CM051398">
    <property type="protein sequence ID" value="KAJ4719083.1"/>
    <property type="molecule type" value="Genomic_DNA"/>
</dbReference>
<comment type="caution">
    <text evidence="1">The sequence shown here is derived from an EMBL/GenBank/DDBJ whole genome shotgun (WGS) entry which is preliminary data.</text>
</comment>
<proteinExistence type="predicted"/>
<sequence length="332" mass="37875">MADAIVSTVLEQLISIVNEELKQEVRLVVGVKKEVKKLTNNLSAIQDLLVDAEQRQLKDARLVSTVLEQLISIISEELKQEVRLVMGVKKEVKKLTNNLSAIQDLLVDVEQRQLKDARVRHWLDQLKDTSYDMEDVLDEWKTAMIKLQMRRDENLVIPKKKTYGRAEEKRALISKLCERRELQQGPYVISIVGMGGIGKTTLAQLAYNDNEVIKHFEKRIWVCVSDPFDEFRIAKAIIESLEGSKPNLGQFQSLVEHINASIARKKFLLVLDDVWTEDHHKWEPFKNCLTNGSHGIMFTEALSRTPAAIPIDSLGGTGRLWFGFLPRLSAFC</sequence>
<evidence type="ECO:0000313" key="1">
    <source>
        <dbReference type="EMBL" id="KAJ4719083.1"/>
    </source>
</evidence>
<dbReference type="Proteomes" id="UP001164539">
    <property type="component" value="Chromosome 5"/>
</dbReference>
<name>A0ACC1Y6I6_MELAZ</name>